<organism evidence="1">
    <name type="scientific">Phytophthora nicotianae</name>
    <name type="common">Potato buckeye rot agent</name>
    <name type="synonym">Phytophthora parasitica</name>
    <dbReference type="NCBI Taxonomy" id="4792"/>
    <lineage>
        <taxon>Eukaryota</taxon>
        <taxon>Sar</taxon>
        <taxon>Stramenopiles</taxon>
        <taxon>Oomycota</taxon>
        <taxon>Peronosporomycetes</taxon>
        <taxon>Peronosporales</taxon>
        <taxon>Peronosporaceae</taxon>
        <taxon>Phytophthora</taxon>
    </lineage>
</organism>
<protein>
    <submittedName>
        <fullName evidence="1">Uncharacterized protein</fullName>
    </submittedName>
</protein>
<reference evidence="1" key="1">
    <citation type="submission" date="2013-11" db="EMBL/GenBank/DDBJ databases">
        <title>The Genome Sequence of Phytophthora parasitica IAC_01/95.</title>
        <authorList>
            <consortium name="The Broad Institute Genomics Platform"/>
            <person name="Russ C."/>
            <person name="Tyler B."/>
            <person name="Panabieres F."/>
            <person name="Shan W."/>
            <person name="Tripathy S."/>
            <person name="Grunwald N."/>
            <person name="Machado M."/>
            <person name="Johnson C.S."/>
            <person name="Arredondo F."/>
            <person name="Hong C."/>
            <person name="Coffey M."/>
            <person name="Young S.K."/>
            <person name="Zeng Q."/>
            <person name="Gargeya S."/>
            <person name="Fitzgerald M."/>
            <person name="Abouelleil A."/>
            <person name="Alvarado L."/>
            <person name="Chapman S.B."/>
            <person name="Gainer-Dewar J."/>
            <person name="Goldberg J."/>
            <person name="Griggs A."/>
            <person name="Gujja S."/>
            <person name="Hansen M."/>
            <person name="Howarth C."/>
            <person name="Imamovic A."/>
            <person name="Ireland A."/>
            <person name="Larimer J."/>
            <person name="McCowan C."/>
            <person name="Murphy C."/>
            <person name="Pearson M."/>
            <person name="Poon T.W."/>
            <person name="Priest M."/>
            <person name="Roberts A."/>
            <person name="Saif S."/>
            <person name="Shea T."/>
            <person name="Sykes S."/>
            <person name="Wortman J."/>
            <person name="Nusbaum C."/>
            <person name="Birren B."/>
        </authorList>
    </citation>
    <scope>NUCLEOTIDE SEQUENCE [LARGE SCALE GENOMIC DNA]</scope>
    <source>
        <strain evidence="1">IAC_01/95</strain>
    </source>
</reference>
<accession>W2MHZ1</accession>
<proteinExistence type="predicted"/>
<dbReference type="Proteomes" id="UP000054532">
    <property type="component" value="Unassembled WGS sequence"/>
</dbReference>
<dbReference type="EMBL" id="KI695577">
    <property type="protein sequence ID" value="ETM35278.1"/>
    <property type="molecule type" value="Genomic_DNA"/>
</dbReference>
<name>W2MHZ1_PHYNI</name>
<sequence length="40" mass="4476">AAAKLYKVGDSAGNFLECFLLERYAMPPSLFARCWKHTGL</sequence>
<dbReference type="AlphaFoldDB" id="W2MHZ1"/>
<feature type="non-terminal residue" evidence="1">
    <location>
        <position position="1"/>
    </location>
</feature>
<gene>
    <name evidence="1" type="ORF">L914_17785</name>
</gene>
<evidence type="ECO:0000313" key="1">
    <source>
        <dbReference type="EMBL" id="ETM35278.1"/>
    </source>
</evidence>